<feature type="transmembrane region" description="Helical" evidence="2">
    <location>
        <begin position="183"/>
        <end position="206"/>
    </location>
</feature>
<keyword evidence="2" id="KW-0812">Transmembrane</keyword>
<feature type="compositionally biased region" description="Basic and acidic residues" evidence="1">
    <location>
        <begin position="114"/>
        <end position="131"/>
    </location>
</feature>
<keyword evidence="2" id="KW-1133">Transmembrane helix</keyword>
<reference evidence="3 4" key="1">
    <citation type="submission" date="2019-04" db="EMBL/GenBank/DDBJ databases">
        <title>Comparative genomics and transcriptomics to analyze fruiting body development in filamentous ascomycetes.</title>
        <authorList>
            <consortium name="DOE Joint Genome Institute"/>
            <person name="Lutkenhaus R."/>
            <person name="Traeger S."/>
            <person name="Breuer J."/>
            <person name="Kuo A."/>
            <person name="Lipzen A."/>
            <person name="Pangilinan J."/>
            <person name="Dilworth D."/>
            <person name="Sandor L."/>
            <person name="Poggeler S."/>
            <person name="Barry K."/>
            <person name="Grigoriev I.V."/>
            <person name="Nowrousian M."/>
        </authorList>
    </citation>
    <scope>NUCLEOTIDE SEQUENCE [LARGE SCALE GENOMIC DNA]</scope>
    <source>
        <strain evidence="3 4">CBS 389.68</strain>
    </source>
</reference>
<evidence type="ECO:0000313" key="4">
    <source>
        <dbReference type="Proteomes" id="UP000298138"/>
    </source>
</evidence>
<dbReference type="PANTHER" id="PTHR38402:SF1">
    <property type="entry name" value="MITOCHONDRIAL OUTER MEMBRANE PROTEIN OM14"/>
    <property type="match status" value="1"/>
</dbReference>
<feature type="region of interest" description="Disordered" evidence="1">
    <location>
        <begin position="114"/>
        <end position="140"/>
    </location>
</feature>
<dbReference type="GO" id="GO:1990593">
    <property type="term" value="F:nascent polypeptide-associated complex binding"/>
    <property type="evidence" value="ECO:0007669"/>
    <property type="project" value="InterPro"/>
</dbReference>
<dbReference type="InParanoid" id="A0A4S2MJS6"/>
<evidence type="ECO:0000256" key="1">
    <source>
        <dbReference type="SAM" id="MobiDB-lite"/>
    </source>
</evidence>
<proteinExistence type="predicted"/>
<dbReference type="AlphaFoldDB" id="A0A4S2MJS6"/>
<protein>
    <submittedName>
        <fullName evidence="3">Uncharacterized protein</fullName>
    </submittedName>
</protein>
<keyword evidence="2" id="KW-0472">Membrane</keyword>
<feature type="region of interest" description="Disordered" evidence="1">
    <location>
        <begin position="51"/>
        <end position="70"/>
    </location>
</feature>
<feature type="region of interest" description="Disordered" evidence="1">
    <location>
        <begin position="1"/>
        <end position="23"/>
    </location>
</feature>
<dbReference type="OrthoDB" id="5422928at2759"/>
<dbReference type="EMBL" id="ML220156">
    <property type="protein sequence ID" value="TGZ77261.1"/>
    <property type="molecule type" value="Genomic_DNA"/>
</dbReference>
<dbReference type="PANTHER" id="PTHR38402">
    <property type="entry name" value="MITOCHONDRIAL OUTER MEMBRANE PROTEIN OM14"/>
    <property type="match status" value="1"/>
</dbReference>
<organism evidence="3 4">
    <name type="scientific">Ascodesmis nigricans</name>
    <dbReference type="NCBI Taxonomy" id="341454"/>
    <lineage>
        <taxon>Eukaryota</taxon>
        <taxon>Fungi</taxon>
        <taxon>Dikarya</taxon>
        <taxon>Ascomycota</taxon>
        <taxon>Pezizomycotina</taxon>
        <taxon>Pezizomycetes</taxon>
        <taxon>Pezizales</taxon>
        <taxon>Ascodesmidaceae</taxon>
        <taxon>Ascodesmis</taxon>
    </lineage>
</organism>
<gene>
    <name evidence="3" type="ORF">EX30DRAFT_398675</name>
</gene>
<keyword evidence="4" id="KW-1185">Reference proteome</keyword>
<sequence>MSYAEAAARGPPQSEEEVSVRHPTTVVKLQQRHGEEDAQLIVLRGCRGRLSRGNADRSYNSRAPPVPEIIPTDRSVDSLIDVDTGIAVVPADFDKQEVKTETQAARIELEQEAKRKSAEEEARKATAEAHLAKKRKKSAKTKAKEISNSPVLLINSLLVTATAGVLGWMGYKKYQAGQLTWKVVGMWTAGVAGVTAADYFISSFLYKKYPPGQKKN</sequence>
<dbReference type="STRING" id="341454.A0A4S2MJS6"/>
<dbReference type="Proteomes" id="UP000298138">
    <property type="component" value="Unassembled WGS sequence"/>
</dbReference>
<name>A0A4S2MJS6_9PEZI</name>
<evidence type="ECO:0000256" key="2">
    <source>
        <dbReference type="SAM" id="Phobius"/>
    </source>
</evidence>
<dbReference type="InterPro" id="IPR039454">
    <property type="entry name" value="OM14"/>
</dbReference>
<evidence type="ECO:0000313" key="3">
    <source>
        <dbReference type="EMBL" id="TGZ77261.1"/>
    </source>
</evidence>
<dbReference type="GO" id="GO:0005741">
    <property type="term" value="C:mitochondrial outer membrane"/>
    <property type="evidence" value="ECO:0007669"/>
    <property type="project" value="InterPro"/>
</dbReference>
<accession>A0A4S2MJS6</accession>
<feature type="transmembrane region" description="Helical" evidence="2">
    <location>
        <begin position="151"/>
        <end position="171"/>
    </location>
</feature>
<dbReference type="GO" id="GO:0006626">
    <property type="term" value="P:protein targeting to mitochondrion"/>
    <property type="evidence" value="ECO:0007669"/>
    <property type="project" value="TreeGrafter"/>
</dbReference>